<dbReference type="Proteomes" id="UP000005096">
    <property type="component" value="Chromosome"/>
</dbReference>
<evidence type="ECO:0000256" key="1">
    <source>
        <dbReference type="ARBA" id="ARBA00008903"/>
    </source>
</evidence>
<dbReference type="InterPro" id="IPR023401">
    <property type="entry name" value="ODC_N"/>
</dbReference>
<dbReference type="AlphaFoldDB" id="E3CYH8"/>
<evidence type="ECO:0000313" key="3">
    <source>
        <dbReference type="Proteomes" id="UP000005096"/>
    </source>
</evidence>
<dbReference type="OrthoDB" id="9792005at2"/>
<comment type="similarity">
    <text evidence="1">Belongs to the ornithine cyclodeaminase/mu-crystallin family.</text>
</comment>
<name>E3CYH8_9BACT</name>
<dbReference type="PANTHER" id="PTHR13812:SF19">
    <property type="entry name" value="KETIMINE REDUCTASE MU-CRYSTALLIN"/>
    <property type="match status" value="1"/>
</dbReference>
<dbReference type="EMBL" id="CM001022">
    <property type="protein sequence ID" value="EFQ24560.1"/>
    <property type="molecule type" value="Genomic_DNA"/>
</dbReference>
<proteinExistence type="inferred from homology"/>
<dbReference type="PANTHER" id="PTHR13812">
    <property type="entry name" value="KETIMINE REDUCTASE MU-CRYSTALLIN"/>
    <property type="match status" value="1"/>
</dbReference>
<dbReference type="PaxDb" id="584708-Apau_2149"/>
<keyword evidence="3" id="KW-1185">Reference proteome</keyword>
<evidence type="ECO:0000313" key="2">
    <source>
        <dbReference type="EMBL" id="EFQ24560.1"/>
    </source>
</evidence>
<keyword evidence="2" id="KW-0456">Lyase</keyword>
<dbReference type="InterPro" id="IPR003462">
    <property type="entry name" value="ODC_Mu_crystall"/>
</dbReference>
<dbReference type="Gene3D" id="3.30.1780.10">
    <property type="entry name" value="ornithine cyclodeaminase, domain 1"/>
    <property type="match status" value="1"/>
</dbReference>
<gene>
    <name evidence="2" type="ORF">Apau_2149</name>
</gene>
<organism evidence="2 3">
    <name type="scientific">Aminomonas paucivorans DSM 12260</name>
    <dbReference type="NCBI Taxonomy" id="584708"/>
    <lineage>
        <taxon>Bacteria</taxon>
        <taxon>Thermotogati</taxon>
        <taxon>Synergistota</taxon>
        <taxon>Synergistia</taxon>
        <taxon>Synergistales</taxon>
        <taxon>Synergistaceae</taxon>
        <taxon>Aminomonas</taxon>
    </lineage>
</organism>
<dbReference type="PIRSF" id="PIRSF001439">
    <property type="entry name" value="CryM"/>
    <property type="match status" value="1"/>
</dbReference>
<dbReference type="STRING" id="584708.Apau_2149"/>
<accession>E3CYH8</accession>
<dbReference type="Pfam" id="PF02423">
    <property type="entry name" value="OCD_Mu_crystall"/>
    <property type="match status" value="1"/>
</dbReference>
<dbReference type="GO" id="GO:0016491">
    <property type="term" value="F:oxidoreductase activity"/>
    <property type="evidence" value="ECO:0007669"/>
    <property type="project" value="UniProtKB-ARBA"/>
</dbReference>
<sequence length="327" mass="34092">MLVLSGEEIRSVFTMRDAIEADKEAFVLHSQGRTQVSLRTGVEAPGGTCLFMPAFAGGIDRPGIKIVSVFPGNAARGKPVVPALVVLLDGATGEAEALLDGTTLTQMRTAAIAGAATELLALPDASVGALFGTGGQAEAQLEALLTVRPLVEVRVYDIDPGRVKAFLERVSPLAERHGARLAAAASPEAALEGAQVVTAVTTSPRPVFPGNRVEPGAHVNGVGSYTPQMQELDEVLLARADRVFVDNREAVLAEAGDLIVPMRQGCFGEERLAGELGQLILGQVPGRGDREEITVMKTVGFAALDVVAGHRILEKARAAGVGRPVSL</sequence>
<dbReference type="GO" id="GO:0019752">
    <property type="term" value="P:carboxylic acid metabolic process"/>
    <property type="evidence" value="ECO:0007669"/>
    <property type="project" value="UniProtKB-ARBA"/>
</dbReference>
<dbReference type="InterPro" id="IPR036291">
    <property type="entry name" value="NAD(P)-bd_dom_sf"/>
</dbReference>
<dbReference type="SUPFAM" id="SSF51735">
    <property type="entry name" value="NAD(P)-binding Rossmann-fold domains"/>
    <property type="match status" value="1"/>
</dbReference>
<dbReference type="GO" id="GO:0005737">
    <property type="term" value="C:cytoplasm"/>
    <property type="evidence" value="ECO:0007669"/>
    <property type="project" value="TreeGrafter"/>
</dbReference>
<protein>
    <submittedName>
        <fullName evidence="2">Ornithine cyclodeaminase</fullName>
        <ecNumber evidence="2">4.3.1.12</ecNumber>
    </submittedName>
</protein>
<dbReference type="GO" id="GO:0008473">
    <property type="term" value="F:ornithine cyclodeaminase activity"/>
    <property type="evidence" value="ECO:0007669"/>
    <property type="project" value="UniProtKB-EC"/>
</dbReference>
<dbReference type="Gene3D" id="3.40.50.720">
    <property type="entry name" value="NAD(P)-binding Rossmann-like Domain"/>
    <property type="match status" value="1"/>
</dbReference>
<dbReference type="EC" id="4.3.1.12" evidence="2"/>
<dbReference type="eggNOG" id="COG2423">
    <property type="taxonomic scope" value="Bacteria"/>
</dbReference>
<dbReference type="HOGENOM" id="CLU_042088_1_0_0"/>
<dbReference type="FunFam" id="3.40.50.720:FF:000311">
    <property type="entry name" value="Ornithine cyclodeaminase"/>
    <property type="match status" value="1"/>
</dbReference>
<reference evidence="2 3" key="1">
    <citation type="journal article" date="2010" name="Stand. Genomic Sci.">
        <title>Non-contiguous finished genome sequence of Aminomonas paucivorans type strain (GLU-3).</title>
        <authorList>
            <person name="Pitluck S."/>
            <person name="Yasawong M."/>
            <person name="Held B."/>
            <person name="Lapidus A."/>
            <person name="Nolan M."/>
            <person name="Copeland A."/>
            <person name="Lucas S."/>
            <person name="Del Rio T.G."/>
            <person name="Tice H."/>
            <person name="Cheng J.F."/>
            <person name="Chertkov O."/>
            <person name="Goodwin L."/>
            <person name="Tapia R."/>
            <person name="Han C."/>
            <person name="Liolios K."/>
            <person name="Ivanova N."/>
            <person name="Mavromatis K."/>
            <person name="Ovchinnikova G."/>
            <person name="Pati A."/>
            <person name="Chen A."/>
            <person name="Palaniappan K."/>
            <person name="Land M."/>
            <person name="Hauser L."/>
            <person name="Chang Y.J."/>
            <person name="Jeffries C.D."/>
            <person name="Pukall R."/>
            <person name="Spring S."/>
            <person name="Rohde M."/>
            <person name="Sikorski J."/>
            <person name="Goker M."/>
            <person name="Woyke T."/>
            <person name="Bristow J."/>
            <person name="Eisen J.A."/>
            <person name="Markowitz V."/>
            <person name="Hugenholtz P."/>
            <person name="Kyrpides N.C."/>
            <person name="Klenk H.P."/>
        </authorList>
    </citation>
    <scope>NUCLEOTIDE SEQUENCE [LARGE SCALE GENOMIC DNA]</scope>
    <source>
        <strain evidence="2 3">DSM 12260</strain>
    </source>
</reference>
<dbReference type="RefSeq" id="WP_006301801.1">
    <property type="nucleotide sequence ID" value="NZ_CM001022.1"/>
</dbReference>